<dbReference type="Proteomes" id="UP000694872">
    <property type="component" value="Unplaced"/>
</dbReference>
<protein>
    <submittedName>
        <fullName evidence="9">Uncharacterized protein LOC106125935</fullName>
    </submittedName>
</protein>
<organism evidence="9">
    <name type="scientific">Papilio xuthus</name>
    <name type="common">Asian swallowtail butterfly</name>
    <dbReference type="NCBI Taxonomy" id="66420"/>
    <lineage>
        <taxon>Eukaryota</taxon>
        <taxon>Metazoa</taxon>
        <taxon>Ecdysozoa</taxon>
        <taxon>Arthropoda</taxon>
        <taxon>Hexapoda</taxon>
        <taxon>Insecta</taxon>
        <taxon>Pterygota</taxon>
        <taxon>Neoptera</taxon>
        <taxon>Endopterygota</taxon>
        <taxon>Lepidoptera</taxon>
        <taxon>Glossata</taxon>
        <taxon>Ditrysia</taxon>
        <taxon>Papilionoidea</taxon>
        <taxon>Papilionidae</taxon>
        <taxon>Papilioninae</taxon>
        <taxon>Papilio</taxon>
    </lineage>
</organism>
<dbReference type="GO" id="GO:0016787">
    <property type="term" value="F:hydrolase activity"/>
    <property type="evidence" value="ECO:0007669"/>
    <property type="project" value="UniProtKB-KW"/>
</dbReference>
<sequence>MSVIADMPSKKLIHYYLTLLEEEELESEEAEILTIYHLNNSMRKHRFWLRNHIKHRSEHSEYFTFFQTADEETFENSYRVSRCTFYELHSLIEPYIRKQDTNYRNSISSRERLAVCLKYLATGQSFTTMGENFRIGLKSVSRIVEEVCDALWNILQPLVMSQPTENDWKEIAKDFDELWQFKNCIGALDGKHVYIKAPSKTGSSFFNYKKRFSVVLMCLADAKRKIIMADVGSMGRFSDAGIFDNSIFGKSLKEKRLNLPQPVPFYQGGAKMPFVFIGDEAFPLMENFMRPYPRDGLNAEKKIFNYRLSRARRIVEATFGVLTRKWYVYHKDFECKIETVDKVIKATCVLHNYLIQRQPNYINNIENNMEQSLLSVGDIIETQHSSNDGYQVREMYCSYFNNQGKVPWQDTRILKRIYNSQ</sequence>
<dbReference type="KEGG" id="pxu:106125935"/>
<evidence type="ECO:0000256" key="3">
    <source>
        <dbReference type="ARBA" id="ARBA00006958"/>
    </source>
</evidence>
<comment type="cofactor">
    <cofactor evidence="1">
        <name>a divalent metal cation</name>
        <dbReference type="ChEBI" id="CHEBI:60240"/>
    </cofactor>
</comment>
<reference evidence="9" key="2">
    <citation type="submission" date="2025-08" db="UniProtKB">
        <authorList>
            <consortium name="RefSeq"/>
        </authorList>
    </citation>
    <scope>IDENTIFICATION</scope>
</reference>
<dbReference type="Pfam" id="PF13359">
    <property type="entry name" value="DDE_Tnp_4"/>
    <property type="match status" value="1"/>
</dbReference>
<dbReference type="RefSeq" id="XP_013178811.1">
    <property type="nucleotide sequence ID" value="XM_013323357.1"/>
</dbReference>
<name>A0AAJ7EIN2_PAPXU</name>
<dbReference type="PANTHER" id="PTHR22930:SF269">
    <property type="entry name" value="NUCLEASE HARBI1-LIKE PROTEIN"/>
    <property type="match status" value="1"/>
</dbReference>
<accession>A0AAJ7EIN2</accession>
<evidence type="ECO:0000256" key="4">
    <source>
        <dbReference type="ARBA" id="ARBA00022722"/>
    </source>
</evidence>
<proteinExistence type="inferred from homology"/>
<evidence type="ECO:0000259" key="8">
    <source>
        <dbReference type="Pfam" id="PF13359"/>
    </source>
</evidence>
<dbReference type="GO" id="GO:0046872">
    <property type="term" value="F:metal ion binding"/>
    <property type="evidence" value="ECO:0007669"/>
    <property type="project" value="UniProtKB-KW"/>
</dbReference>
<evidence type="ECO:0000256" key="2">
    <source>
        <dbReference type="ARBA" id="ARBA00004123"/>
    </source>
</evidence>
<dbReference type="InterPro" id="IPR027806">
    <property type="entry name" value="HARBI1_dom"/>
</dbReference>
<dbReference type="PANTHER" id="PTHR22930">
    <property type="match status" value="1"/>
</dbReference>
<dbReference type="InterPro" id="IPR045249">
    <property type="entry name" value="HARBI1-like"/>
</dbReference>
<dbReference type="GeneID" id="106125935"/>
<comment type="subcellular location">
    <subcellularLocation>
        <location evidence="2">Nucleus</location>
    </subcellularLocation>
</comment>
<evidence type="ECO:0000256" key="1">
    <source>
        <dbReference type="ARBA" id="ARBA00001968"/>
    </source>
</evidence>
<keyword evidence="4" id="KW-0540">Nuclease</keyword>
<keyword evidence="6" id="KW-0378">Hydrolase</keyword>
<feature type="domain" description="DDE Tnp4" evidence="8">
    <location>
        <begin position="188"/>
        <end position="352"/>
    </location>
</feature>
<dbReference type="GO" id="GO:0005634">
    <property type="term" value="C:nucleus"/>
    <property type="evidence" value="ECO:0007669"/>
    <property type="project" value="UniProtKB-SubCell"/>
</dbReference>
<dbReference type="AlphaFoldDB" id="A0AAJ7EIN2"/>
<keyword evidence="7" id="KW-0539">Nucleus</keyword>
<dbReference type="GO" id="GO:0004518">
    <property type="term" value="F:nuclease activity"/>
    <property type="evidence" value="ECO:0007669"/>
    <property type="project" value="UniProtKB-KW"/>
</dbReference>
<evidence type="ECO:0000256" key="6">
    <source>
        <dbReference type="ARBA" id="ARBA00022801"/>
    </source>
</evidence>
<reference evidence="9" key="1">
    <citation type="journal article" date="2012" name="BMC Biol.">
        <title>Comprehensive microarray-based analysis for stage-specific larval camouflage pattern-associated genes in the swallowtail butterfly, Papilio xuthus.</title>
        <authorList>
            <person name="Futahashi R."/>
            <person name="Shirataki H."/>
            <person name="Narita T."/>
            <person name="Mita K."/>
            <person name="Fujiwara H."/>
        </authorList>
    </citation>
    <scope>NUCLEOTIDE SEQUENCE</scope>
</reference>
<gene>
    <name evidence="9" type="primary">LOC106125935</name>
</gene>
<evidence type="ECO:0000313" key="9">
    <source>
        <dbReference type="RefSeq" id="XP_013178811.1"/>
    </source>
</evidence>
<evidence type="ECO:0000256" key="7">
    <source>
        <dbReference type="ARBA" id="ARBA00023242"/>
    </source>
</evidence>
<keyword evidence="5" id="KW-0479">Metal-binding</keyword>
<evidence type="ECO:0000256" key="5">
    <source>
        <dbReference type="ARBA" id="ARBA00022723"/>
    </source>
</evidence>
<comment type="similarity">
    <text evidence="3">Belongs to the HARBI1 family.</text>
</comment>